<name>A0A4Y7LGE7_PAPSO</name>
<dbReference type="Gene3D" id="2.40.50.90">
    <property type="match status" value="1"/>
</dbReference>
<evidence type="ECO:0000259" key="4">
    <source>
        <dbReference type="PROSITE" id="PS50830"/>
    </source>
</evidence>
<dbReference type="SMART" id="SM00318">
    <property type="entry name" value="SNc"/>
    <property type="match status" value="1"/>
</dbReference>
<keyword evidence="1" id="KW-0540">Nuclease</keyword>
<dbReference type="OMA" id="VEARCVT"/>
<sequence length="357" mass="40138">MGIFSSLCRGVGNTLIRIICGICFSSTTDDQDFDTSTPDHHGHAVSQPTNSVSALALDLFHFENTCQVPEQLSEHVTSSKKAQARWYKKLFKAWKDAKPPTKTPEQASRLVMQALHQHQKADVEGLLKFYGLPILHEHRTEIPAVVVFPPEEVKFKLQTVPVDAKAVDGDGLTVYVDAADHKEALSVPSHVLEALLERSKARTSRDYPKADALHKTTIDAGYRMLKGSNNVDILARKYRIRLRGIDAPENRQPFGKEAKEELAYLVQGKCLNVHVYGEDQYGRLVGDVYCHGKFAQEIMLKKGLAWHYAAYDKRPGLIEWARKARAAGIGLWASSDPKEPWEWRKNNSRNGKLDKLN</sequence>
<dbReference type="Pfam" id="PF00565">
    <property type="entry name" value="SNase"/>
    <property type="match status" value="1"/>
</dbReference>
<evidence type="ECO:0000256" key="1">
    <source>
        <dbReference type="ARBA" id="ARBA00022722"/>
    </source>
</evidence>
<keyword evidence="3" id="KW-0378">Hydrolase</keyword>
<feature type="domain" description="TNase-like" evidence="4">
    <location>
        <begin position="165"/>
        <end position="334"/>
    </location>
</feature>
<dbReference type="SUPFAM" id="SSF50199">
    <property type="entry name" value="Staphylococcal nuclease"/>
    <property type="match status" value="1"/>
</dbReference>
<dbReference type="OrthoDB" id="1878070at2759"/>
<dbReference type="Gramene" id="RZC83710">
    <property type="protein sequence ID" value="RZC83710"/>
    <property type="gene ID" value="C5167_046484"/>
</dbReference>
<evidence type="ECO:0000313" key="5">
    <source>
        <dbReference type="EMBL" id="RZC83710.1"/>
    </source>
</evidence>
<dbReference type="GO" id="GO:0004519">
    <property type="term" value="F:endonuclease activity"/>
    <property type="evidence" value="ECO:0007669"/>
    <property type="project" value="UniProtKB-KW"/>
</dbReference>
<dbReference type="PANTHER" id="PTHR12302">
    <property type="entry name" value="EBNA2 BINDING PROTEIN P100"/>
    <property type="match status" value="1"/>
</dbReference>
<protein>
    <recommendedName>
        <fullName evidence="4">TNase-like domain-containing protein</fullName>
    </recommendedName>
</protein>
<proteinExistence type="predicted"/>
<dbReference type="PANTHER" id="PTHR12302:SF3">
    <property type="entry name" value="SERINE_THREONINE-PROTEIN KINASE 31"/>
    <property type="match status" value="1"/>
</dbReference>
<dbReference type="AlphaFoldDB" id="A0A4Y7LGE7"/>
<dbReference type="GO" id="GO:0005737">
    <property type="term" value="C:cytoplasm"/>
    <property type="evidence" value="ECO:0007669"/>
    <property type="project" value="TreeGrafter"/>
</dbReference>
<dbReference type="PROSITE" id="PS50830">
    <property type="entry name" value="TNASE_3"/>
    <property type="match status" value="1"/>
</dbReference>
<dbReference type="GO" id="GO:0016787">
    <property type="term" value="F:hydrolase activity"/>
    <property type="evidence" value="ECO:0007669"/>
    <property type="project" value="UniProtKB-KW"/>
</dbReference>
<dbReference type="Proteomes" id="UP000316621">
    <property type="component" value="Chromosome 11"/>
</dbReference>
<evidence type="ECO:0000313" key="6">
    <source>
        <dbReference type="Proteomes" id="UP000316621"/>
    </source>
</evidence>
<reference evidence="5 6" key="1">
    <citation type="journal article" date="2018" name="Science">
        <title>The opium poppy genome and morphinan production.</title>
        <authorList>
            <person name="Guo L."/>
            <person name="Winzer T."/>
            <person name="Yang X."/>
            <person name="Li Y."/>
            <person name="Ning Z."/>
            <person name="He Z."/>
            <person name="Teodor R."/>
            <person name="Lu Y."/>
            <person name="Bowser T.A."/>
            <person name="Graham I.A."/>
            <person name="Ye K."/>
        </authorList>
    </citation>
    <scope>NUCLEOTIDE SEQUENCE [LARGE SCALE GENOMIC DNA]</scope>
    <source>
        <strain evidence="6">cv. HN1</strain>
        <tissue evidence="5">Leaves</tissue>
    </source>
</reference>
<keyword evidence="2" id="KW-0255">Endonuclease</keyword>
<dbReference type="InterPro" id="IPR016071">
    <property type="entry name" value="Staphylococal_nuclease_OB-fold"/>
</dbReference>
<evidence type="ECO:0000256" key="3">
    <source>
        <dbReference type="ARBA" id="ARBA00022801"/>
    </source>
</evidence>
<gene>
    <name evidence="5" type="ORF">C5167_046484</name>
</gene>
<keyword evidence="6" id="KW-1185">Reference proteome</keyword>
<accession>A0A4Y7LGE7</accession>
<organism evidence="5 6">
    <name type="scientific">Papaver somniferum</name>
    <name type="common">Opium poppy</name>
    <dbReference type="NCBI Taxonomy" id="3469"/>
    <lineage>
        <taxon>Eukaryota</taxon>
        <taxon>Viridiplantae</taxon>
        <taxon>Streptophyta</taxon>
        <taxon>Embryophyta</taxon>
        <taxon>Tracheophyta</taxon>
        <taxon>Spermatophyta</taxon>
        <taxon>Magnoliopsida</taxon>
        <taxon>Ranunculales</taxon>
        <taxon>Papaveraceae</taxon>
        <taxon>Papaveroideae</taxon>
        <taxon>Papaver</taxon>
    </lineage>
</organism>
<evidence type="ECO:0000256" key="2">
    <source>
        <dbReference type="ARBA" id="ARBA00022759"/>
    </source>
</evidence>
<dbReference type="InterPro" id="IPR035437">
    <property type="entry name" value="SNase_OB-fold_sf"/>
</dbReference>
<dbReference type="EMBL" id="CM010725">
    <property type="protein sequence ID" value="RZC83710.1"/>
    <property type="molecule type" value="Genomic_DNA"/>
</dbReference>